<feature type="chain" id="PRO_5047453281" evidence="1">
    <location>
        <begin position="24"/>
        <end position="470"/>
    </location>
</feature>
<evidence type="ECO:0000313" key="4">
    <source>
        <dbReference type="Proteomes" id="UP001172082"/>
    </source>
</evidence>
<organism evidence="3 4">
    <name type="scientific">Splendidivirga corallicola</name>
    <dbReference type="NCBI Taxonomy" id="3051826"/>
    <lineage>
        <taxon>Bacteria</taxon>
        <taxon>Pseudomonadati</taxon>
        <taxon>Bacteroidota</taxon>
        <taxon>Cytophagia</taxon>
        <taxon>Cytophagales</taxon>
        <taxon>Splendidivirgaceae</taxon>
        <taxon>Splendidivirga</taxon>
    </lineage>
</organism>
<dbReference type="PROSITE" id="PS51257">
    <property type="entry name" value="PROKAR_LIPOPROTEIN"/>
    <property type="match status" value="1"/>
</dbReference>
<accession>A0ABT8KQE7</accession>
<reference evidence="3" key="1">
    <citation type="submission" date="2023-06" db="EMBL/GenBank/DDBJ databases">
        <title>Genomic of Parafulvivirga corallium.</title>
        <authorList>
            <person name="Wang G."/>
        </authorList>
    </citation>
    <scope>NUCLEOTIDE SEQUENCE</scope>
    <source>
        <strain evidence="3">BMA10</strain>
    </source>
</reference>
<evidence type="ECO:0000259" key="2">
    <source>
        <dbReference type="Pfam" id="PF18962"/>
    </source>
</evidence>
<dbReference type="Proteomes" id="UP001172082">
    <property type="component" value="Unassembled WGS sequence"/>
</dbReference>
<dbReference type="InterPro" id="IPR026444">
    <property type="entry name" value="Secre_tail"/>
</dbReference>
<keyword evidence="1" id="KW-0732">Signal</keyword>
<feature type="domain" description="Secretion system C-terminal sorting" evidence="2">
    <location>
        <begin position="396"/>
        <end position="468"/>
    </location>
</feature>
<dbReference type="EMBL" id="JAUJEA010000005">
    <property type="protein sequence ID" value="MDN5202959.1"/>
    <property type="molecule type" value="Genomic_DNA"/>
</dbReference>
<proteinExistence type="predicted"/>
<comment type="caution">
    <text evidence="3">The sequence shown here is derived from an EMBL/GenBank/DDBJ whole genome shotgun (WGS) entry which is preliminary data.</text>
</comment>
<keyword evidence="4" id="KW-1185">Reference proteome</keyword>
<gene>
    <name evidence="3" type="ORF">QQ008_16335</name>
</gene>
<sequence>MNKFKTFLVYFTILFFCSCHLNATHLKGGAISLRSNPGNNLSYIIILSFINDGSGVAGGSGTLMLGDGQTMSPESDADSSSTRVLYNGDILLQYFLSHTFSGPGSYQISYLEQNRNAGILNMTDAVNTSFYIESNITIDPFLGISEVELDSLPSLIAQSGLIYQGRFSILSKEGDSIVYKIITPRQDTEREVSDYRQPNHISFQGSNEAGTDAPSLNIELVNGNILWNSPGLIGSYTIALKAEKWRKANNDWFFIGDIVLDFQVDVADPGNDPPQIFTDQAYEVVAGEELQVPINVVDSQNDGVTLNLSGEIFELQDSPATLTQNPVVSQQTPLLVTLDWQTISLHIRDEPYTFKIVVQDNPDNGPSLSSVRVIRIWVRSVTDVFKPILYETGPVLYPNPVKNVLNIDIGNETLVKPINIKIYNQYGQLCVEKVLKKNSAINISKLAEGHYFVYGRMANGKIVRSKIIKQ</sequence>
<dbReference type="Pfam" id="PF18962">
    <property type="entry name" value="Por_Secre_tail"/>
    <property type="match status" value="1"/>
</dbReference>
<feature type="signal peptide" evidence="1">
    <location>
        <begin position="1"/>
        <end position="23"/>
    </location>
</feature>
<protein>
    <submittedName>
        <fullName evidence="3">T9SS type A sorting domain-containing protein</fullName>
    </submittedName>
</protein>
<dbReference type="RefSeq" id="WP_346752978.1">
    <property type="nucleotide sequence ID" value="NZ_JAUJEA010000005.1"/>
</dbReference>
<evidence type="ECO:0000256" key="1">
    <source>
        <dbReference type="SAM" id="SignalP"/>
    </source>
</evidence>
<name>A0ABT8KQE7_9BACT</name>
<dbReference type="NCBIfam" id="TIGR04183">
    <property type="entry name" value="Por_Secre_tail"/>
    <property type="match status" value="1"/>
</dbReference>
<evidence type="ECO:0000313" key="3">
    <source>
        <dbReference type="EMBL" id="MDN5202959.1"/>
    </source>
</evidence>